<evidence type="ECO:0000313" key="2">
    <source>
        <dbReference type="Proteomes" id="UP001385951"/>
    </source>
</evidence>
<sequence>MEGEPSKPFATRIPKFDYKNHNGFTDSVAQTLRGERLGARELNPGVSASELEYIESRMSRDVVDRHRFVGDFMELRGDYFPSLEEMKRVNTEGGTSASLLRQIKKTRERHRDDLSRLFDLQTQDYIEEAIDQYASKDDAIMIPDIDRFYSALRKTDVPLLTSQISQFEALRWSYIKTLTPLVRQYNETLNKEKDPRLRRNQFPLNVSEFRRMVDKEMQYKIAKILTQDVAGQDRLLQRYGWSFDKLKPVDDECASNPQFKIEVQNIVQQWEITHSAPTKP</sequence>
<evidence type="ECO:0000313" key="1">
    <source>
        <dbReference type="EMBL" id="KAK7687679.1"/>
    </source>
</evidence>
<proteinExistence type="predicted"/>
<dbReference type="EMBL" id="JASBNA010000012">
    <property type="protein sequence ID" value="KAK7687679.1"/>
    <property type="molecule type" value="Genomic_DNA"/>
</dbReference>
<comment type="caution">
    <text evidence="1">The sequence shown here is derived from an EMBL/GenBank/DDBJ whole genome shotgun (WGS) entry which is preliminary data.</text>
</comment>
<reference evidence="1 2" key="1">
    <citation type="submission" date="2022-09" db="EMBL/GenBank/DDBJ databases">
        <authorList>
            <person name="Palmer J.M."/>
        </authorList>
    </citation>
    <scope>NUCLEOTIDE SEQUENCE [LARGE SCALE GENOMIC DNA]</scope>
    <source>
        <strain evidence="1 2">DSM 7382</strain>
    </source>
</reference>
<gene>
    <name evidence="1" type="ORF">QCA50_008895</name>
</gene>
<dbReference type="Proteomes" id="UP001385951">
    <property type="component" value="Unassembled WGS sequence"/>
</dbReference>
<dbReference type="AlphaFoldDB" id="A0AAW0G8J9"/>
<organism evidence="1 2">
    <name type="scientific">Cerrena zonata</name>
    <dbReference type="NCBI Taxonomy" id="2478898"/>
    <lineage>
        <taxon>Eukaryota</taxon>
        <taxon>Fungi</taxon>
        <taxon>Dikarya</taxon>
        <taxon>Basidiomycota</taxon>
        <taxon>Agaricomycotina</taxon>
        <taxon>Agaricomycetes</taxon>
        <taxon>Polyporales</taxon>
        <taxon>Cerrenaceae</taxon>
        <taxon>Cerrena</taxon>
    </lineage>
</organism>
<protein>
    <submittedName>
        <fullName evidence="1">Uncharacterized protein</fullName>
    </submittedName>
</protein>
<keyword evidence="2" id="KW-1185">Reference proteome</keyword>
<name>A0AAW0G8J9_9APHY</name>
<accession>A0AAW0G8J9</accession>